<evidence type="ECO:0000313" key="1">
    <source>
        <dbReference type="EMBL" id="TDO03230.1"/>
    </source>
</evidence>
<name>A0A4R6H516_9BACT</name>
<protein>
    <submittedName>
        <fullName evidence="1">Uncharacterized protein</fullName>
    </submittedName>
</protein>
<dbReference type="Proteomes" id="UP000294848">
    <property type="component" value="Unassembled WGS sequence"/>
</dbReference>
<organism evidence="1 2">
    <name type="scientific">Sunxiuqinia elliptica</name>
    <dbReference type="NCBI Taxonomy" id="655355"/>
    <lineage>
        <taxon>Bacteria</taxon>
        <taxon>Pseudomonadati</taxon>
        <taxon>Bacteroidota</taxon>
        <taxon>Bacteroidia</taxon>
        <taxon>Marinilabiliales</taxon>
        <taxon>Prolixibacteraceae</taxon>
        <taxon>Sunxiuqinia</taxon>
    </lineage>
</organism>
<gene>
    <name evidence="1" type="ORF">DET52_103172</name>
</gene>
<accession>A0A4R6H516</accession>
<dbReference type="AlphaFoldDB" id="A0A4R6H516"/>
<dbReference type="EMBL" id="SNWI01000003">
    <property type="protein sequence ID" value="TDO03230.1"/>
    <property type="molecule type" value="Genomic_DNA"/>
</dbReference>
<sequence length="43" mass="4920">MNDYDNYRSKDVPDSKKVFSPIVMMNTVDILSYVKTILHGLNG</sequence>
<reference evidence="1 2" key="1">
    <citation type="submission" date="2019-03" db="EMBL/GenBank/DDBJ databases">
        <title>Freshwater and sediment microbial communities from various areas in North America, analyzing microbe dynamics in response to fracking.</title>
        <authorList>
            <person name="Lamendella R."/>
        </authorList>
    </citation>
    <scope>NUCLEOTIDE SEQUENCE [LARGE SCALE GENOMIC DNA]</scope>
    <source>
        <strain evidence="1 2">114D</strain>
    </source>
</reference>
<proteinExistence type="predicted"/>
<comment type="caution">
    <text evidence="1">The sequence shown here is derived from an EMBL/GenBank/DDBJ whole genome shotgun (WGS) entry which is preliminary data.</text>
</comment>
<evidence type="ECO:0000313" key="2">
    <source>
        <dbReference type="Proteomes" id="UP000294848"/>
    </source>
</evidence>